<dbReference type="EMBL" id="KQ977574">
    <property type="protein sequence ID" value="KYN01870.1"/>
    <property type="molecule type" value="Genomic_DNA"/>
</dbReference>
<dbReference type="CDD" id="cd02440">
    <property type="entry name" value="AdoMet_MTases"/>
    <property type="match status" value="1"/>
</dbReference>
<dbReference type="Proteomes" id="UP000078542">
    <property type="component" value="Unassembled WGS sequence"/>
</dbReference>
<protein>
    <submittedName>
        <fullName evidence="2">UPF0431 protein C1orf66 like protein</fullName>
    </submittedName>
</protein>
<dbReference type="AlphaFoldDB" id="A0A195CMF2"/>
<evidence type="ECO:0000313" key="3">
    <source>
        <dbReference type="Proteomes" id="UP000078542"/>
    </source>
</evidence>
<dbReference type="PANTHER" id="PTHR12496">
    <property type="entry name" value="CGI-41 METHYLTRANSFERASE"/>
    <property type="match status" value="1"/>
</dbReference>
<accession>A0A195CMF2</accession>
<dbReference type="InterPro" id="IPR029063">
    <property type="entry name" value="SAM-dependent_MTases_sf"/>
</dbReference>
<organism evidence="2 3">
    <name type="scientific">Cyphomyrmex costatus</name>
    <dbReference type="NCBI Taxonomy" id="456900"/>
    <lineage>
        <taxon>Eukaryota</taxon>
        <taxon>Metazoa</taxon>
        <taxon>Ecdysozoa</taxon>
        <taxon>Arthropoda</taxon>
        <taxon>Hexapoda</taxon>
        <taxon>Insecta</taxon>
        <taxon>Pterygota</taxon>
        <taxon>Neoptera</taxon>
        <taxon>Endopterygota</taxon>
        <taxon>Hymenoptera</taxon>
        <taxon>Apocrita</taxon>
        <taxon>Aculeata</taxon>
        <taxon>Formicoidea</taxon>
        <taxon>Formicidae</taxon>
        <taxon>Myrmicinae</taxon>
        <taxon>Cyphomyrmex</taxon>
    </lineage>
</organism>
<keyword evidence="3" id="KW-1185">Reference proteome</keyword>
<evidence type="ECO:0000313" key="2">
    <source>
        <dbReference type="EMBL" id="KYN01870.1"/>
    </source>
</evidence>
<sequence>MAAPLVTCACRTCSKARVTLERIFNVLDTYGWLLDSYVVDFFQEELWRKLPRCWRATLQTVSPDEFGKWLAGDISCSRVWPLSLLTLRQVAKNLQLNRDHRNDKSIWRCDGRKKTDNSSKKLTLECKSEELHNNSQNKYNLFLKHVKIKKRHEIRQITQECTDCARESNAKCLVDVGAGVGHLARSLAFKSGLHVICIEQDALLSQQARKWDKELLVSLSKRLPDLTVNLPQHISIKLEDTNSDLSGTIRDIRRIFADNFNLSEKKSEFGIVGLHPCGDLAATLLRLYASQRETRFICIVGCCYMKLTLENPADVPKGYPLSKYLSSFTKHKLSYTALEVACHAIETYCDKLKTGNYEDLIVDLVIRTVYFLQVHAYRAALETILIKRNIQLRHTQVRNVKVTKPVTFEQLSKITIVEILYCMAATADFEPNLRPEDSDFQNPQIKCYLNQWQQIVIFGALRTMIAPLVETVVLLDRFLYLSESDLSPILKPIFDPRLSPRNFLLSSIKNTEQSFF</sequence>
<dbReference type="Pfam" id="PF13679">
    <property type="entry name" value="Methyltransf_32"/>
    <property type="match status" value="1"/>
</dbReference>
<dbReference type="PANTHER" id="PTHR12496:SF2">
    <property type="entry name" value="METHYLTRANSFERASE-LIKE PROTEIN 25B"/>
    <property type="match status" value="1"/>
</dbReference>
<name>A0A195CMF2_9HYME</name>
<dbReference type="InterPro" id="IPR052220">
    <property type="entry name" value="METTL25"/>
</dbReference>
<evidence type="ECO:0000259" key="1">
    <source>
        <dbReference type="Pfam" id="PF13679"/>
    </source>
</evidence>
<feature type="domain" description="Methyltransferase" evidence="1">
    <location>
        <begin position="149"/>
        <end position="308"/>
    </location>
</feature>
<dbReference type="SUPFAM" id="SSF53335">
    <property type="entry name" value="S-adenosyl-L-methionine-dependent methyltransferases"/>
    <property type="match status" value="1"/>
</dbReference>
<gene>
    <name evidence="2" type="ORF">ALC62_07342</name>
</gene>
<dbReference type="InterPro" id="IPR025714">
    <property type="entry name" value="Methyltranfer_dom"/>
</dbReference>
<reference evidence="2 3" key="1">
    <citation type="submission" date="2016-03" db="EMBL/GenBank/DDBJ databases">
        <title>Cyphomyrmex costatus WGS genome.</title>
        <authorList>
            <person name="Nygaard S."/>
            <person name="Hu H."/>
            <person name="Boomsma J."/>
            <person name="Zhang G."/>
        </authorList>
    </citation>
    <scope>NUCLEOTIDE SEQUENCE [LARGE SCALE GENOMIC DNA]</scope>
    <source>
        <strain evidence="2">MS0001</strain>
        <tissue evidence="2">Whole body</tissue>
    </source>
</reference>
<proteinExistence type="predicted"/>
<dbReference type="STRING" id="456900.A0A195CMF2"/>